<evidence type="ECO:0000313" key="4">
    <source>
        <dbReference type="Proteomes" id="UP000186096"/>
    </source>
</evidence>
<feature type="compositionally biased region" description="Polar residues" evidence="1">
    <location>
        <begin position="54"/>
        <end position="69"/>
    </location>
</feature>
<dbReference type="RefSeq" id="WP_076438689.1">
    <property type="nucleotide sequence ID" value="NZ_FTNI01000020.1"/>
</dbReference>
<dbReference type="STRING" id="58117.SAMN05421833_120102"/>
<keyword evidence="3" id="KW-0449">Lipoprotein</keyword>
<feature type="region of interest" description="Disordered" evidence="1">
    <location>
        <begin position="23"/>
        <end position="76"/>
    </location>
</feature>
<feature type="signal peptide" evidence="2">
    <location>
        <begin position="1"/>
        <end position="22"/>
    </location>
</feature>
<name>A0A1N7F3B6_9ACTN</name>
<evidence type="ECO:0000256" key="1">
    <source>
        <dbReference type="SAM" id="MobiDB-lite"/>
    </source>
</evidence>
<feature type="chain" id="PRO_5012794655" evidence="2">
    <location>
        <begin position="23"/>
        <end position="190"/>
    </location>
</feature>
<organism evidence="3 4">
    <name type="scientific">Microbispora rosea</name>
    <dbReference type="NCBI Taxonomy" id="58117"/>
    <lineage>
        <taxon>Bacteria</taxon>
        <taxon>Bacillati</taxon>
        <taxon>Actinomycetota</taxon>
        <taxon>Actinomycetes</taxon>
        <taxon>Streptosporangiales</taxon>
        <taxon>Streptosporangiaceae</taxon>
        <taxon>Microbispora</taxon>
    </lineage>
</organism>
<dbReference type="EMBL" id="FTNI01000020">
    <property type="protein sequence ID" value="SIR94784.1"/>
    <property type="molecule type" value="Genomic_DNA"/>
</dbReference>
<dbReference type="Proteomes" id="UP000186096">
    <property type="component" value="Unassembled WGS sequence"/>
</dbReference>
<reference evidence="4" key="1">
    <citation type="submission" date="2017-01" db="EMBL/GenBank/DDBJ databases">
        <authorList>
            <person name="Varghese N."/>
            <person name="Submissions S."/>
        </authorList>
    </citation>
    <scope>NUCLEOTIDE SEQUENCE [LARGE SCALE GENOMIC DNA]</scope>
    <source>
        <strain evidence="4">ATCC 12950</strain>
    </source>
</reference>
<dbReference type="PANTHER" id="PTHR39335">
    <property type="entry name" value="BLL4220 PROTEIN"/>
    <property type="match status" value="1"/>
</dbReference>
<dbReference type="PANTHER" id="PTHR39335:SF1">
    <property type="entry name" value="BLL4220 PROTEIN"/>
    <property type="match status" value="1"/>
</dbReference>
<evidence type="ECO:0000313" key="3">
    <source>
        <dbReference type="EMBL" id="SIR94784.1"/>
    </source>
</evidence>
<dbReference type="GO" id="GO:0043448">
    <property type="term" value="P:alkane catabolic process"/>
    <property type="evidence" value="ECO:0007669"/>
    <property type="project" value="TreeGrafter"/>
</dbReference>
<gene>
    <name evidence="3" type="ORF">SAMN05421833_120102</name>
</gene>
<feature type="compositionally biased region" description="Low complexity" evidence="1">
    <location>
        <begin position="37"/>
        <end position="53"/>
    </location>
</feature>
<keyword evidence="2" id="KW-0732">Signal</keyword>
<dbReference type="Pfam" id="PF03640">
    <property type="entry name" value="Lipoprotein_15"/>
    <property type="match status" value="2"/>
</dbReference>
<accession>A0A1N7F3B6</accession>
<protein>
    <submittedName>
        <fullName evidence="3">Predicted lipoprotein with conserved Yx(FWY)xxD motif</fullName>
    </submittedName>
</protein>
<sequence length="190" mass="19430">MRKLLYAGAVAISLLAAGCGGAGDEGASRVANDQLNESQTPEPSENTSETTPSATGHSASPTSPVQASPTGPARIDAAPTSLGSVLVGVDGRTVYLFTKDKGGASACTQACAAAWPPVLTAGAPQAGTGVHANLLGTLHREDGTTQVTYNKHPLYYYAKDQKAGDVLGQDVKDFGGEWYAVTPQGKKAKR</sequence>
<dbReference type="AlphaFoldDB" id="A0A1N7F3B6"/>
<keyword evidence="4" id="KW-1185">Reference proteome</keyword>
<evidence type="ECO:0000256" key="2">
    <source>
        <dbReference type="SAM" id="SignalP"/>
    </source>
</evidence>
<dbReference type="InterPro" id="IPR005297">
    <property type="entry name" value="Lipoprotein_repeat"/>
</dbReference>
<dbReference type="PROSITE" id="PS51257">
    <property type="entry name" value="PROKAR_LIPOPROTEIN"/>
    <property type="match status" value="1"/>
</dbReference>
<proteinExistence type="predicted"/>
<dbReference type="OrthoDB" id="597632at2"/>